<organism evidence="1 2">
    <name type="scientific">Diphasiastrum complanatum</name>
    <name type="common">Issler's clubmoss</name>
    <name type="synonym">Lycopodium complanatum</name>
    <dbReference type="NCBI Taxonomy" id="34168"/>
    <lineage>
        <taxon>Eukaryota</taxon>
        <taxon>Viridiplantae</taxon>
        <taxon>Streptophyta</taxon>
        <taxon>Embryophyta</taxon>
        <taxon>Tracheophyta</taxon>
        <taxon>Lycopodiopsida</taxon>
        <taxon>Lycopodiales</taxon>
        <taxon>Lycopodiaceae</taxon>
        <taxon>Lycopodioideae</taxon>
        <taxon>Diphasiastrum</taxon>
    </lineage>
</organism>
<gene>
    <name evidence="1" type="ORF">O6H91_11G070600</name>
</gene>
<dbReference type="Proteomes" id="UP001162992">
    <property type="component" value="Chromosome 11"/>
</dbReference>
<evidence type="ECO:0000313" key="1">
    <source>
        <dbReference type="EMBL" id="KAJ7538960.1"/>
    </source>
</evidence>
<accession>A0ACC2CAG7</accession>
<reference evidence="2" key="1">
    <citation type="journal article" date="2024" name="Proc. Natl. Acad. Sci. U.S.A.">
        <title>Extraordinary preservation of gene collinearity over three hundred million years revealed in homosporous lycophytes.</title>
        <authorList>
            <person name="Li C."/>
            <person name="Wickell D."/>
            <person name="Kuo L.Y."/>
            <person name="Chen X."/>
            <person name="Nie B."/>
            <person name="Liao X."/>
            <person name="Peng D."/>
            <person name="Ji J."/>
            <person name="Jenkins J."/>
            <person name="Williams M."/>
            <person name="Shu S."/>
            <person name="Plott C."/>
            <person name="Barry K."/>
            <person name="Rajasekar S."/>
            <person name="Grimwood J."/>
            <person name="Han X."/>
            <person name="Sun S."/>
            <person name="Hou Z."/>
            <person name="He W."/>
            <person name="Dai G."/>
            <person name="Sun C."/>
            <person name="Schmutz J."/>
            <person name="Leebens-Mack J.H."/>
            <person name="Li F.W."/>
            <person name="Wang L."/>
        </authorList>
    </citation>
    <scope>NUCLEOTIDE SEQUENCE [LARGE SCALE GENOMIC DNA]</scope>
    <source>
        <strain evidence="2">cv. PW_Plant_1</strain>
    </source>
</reference>
<protein>
    <submittedName>
        <fullName evidence="1">Uncharacterized protein</fullName>
    </submittedName>
</protein>
<dbReference type="EMBL" id="CM055102">
    <property type="protein sequence ID" value="KAJ7538960.1"/>
    <property type="molecule type" value="Genomic_DNA"/>
</dbReference>
<keyword evidence="2" id="KW-1185">Reference proteome</keyword>
<sequence>MWAMQSWRVQQGCWLVCKTFPSSKENPTLEKVFRHTRLGAEPVSCIARFEQKANEFKIGNACSDNSSRYSNIVVNLNHGEKSHALLRLRDEEYLEQSFREESQAFSISKTVACSVSSRSIKLEELLLFLESIGVDEMKIMAKYPSIVDRSLQEVKSIANYLERTGLKRKELGRVINMSPQILERNVEGHLKPTVKFLIEEVGLSKDRLPKAINRCPRLLVCGLDEQLRHTMRFLSSLGFKGMEWVVSSNPALLTFSIQKKLVPKLQFLQSLGITHEEAVGMVIRLPAIFNYSLEGNLRVKHEYLINVMRRDLDELCCFPQFFAFSLDHRIRPRHEFLSKHNVRLSLPTMLKLGNKEFSAMFTKGAPKYMMTHDGFFLE</sequence>
<proteinExistence type="predicted"/>
<comment type="caution">
    <text evidence="1">The sequence shown here is derived from an EMBL/GenBank/DDBJ whole genome shotgun (WGS) entry which is preliminary data.</text>
</comment>
<evidence type="ECO:0000313" key="2">
    <source>
        <dbReference type="Proteomes" id="UP001162992"/>
    </source>
</evidence>
<name>A0ACC2CAG7_DIPCM</name>